<proteinExistence type="predicted"/>
<evidence type="ECO:0000313" key="1">
    <source>
        <dbReference type="EMBL" id="JAD26144.1"/>
    </source>
</evidence>
<protein>
    <submittedName>
        <fullName evidence="1">Uncharacterized protein</fullName>
    </submittedName>
</protein>
<accession>A0A0A9KZ80</accession>
<dbReference type="EMBL" id="GBRH01271751">
    <property type="protein sequence ID" value="JAD26144.1"/>
    <property type="molecule type" value="Transcribed_RNA"/>
</dbReference>
<reference evidence="1" key="1">
    <citation type="submission" date="2014-09" db="EMBL/GenBank/DDBJ databases">
        <authorList>
            <person name="Magalhaes I.L.F."/>
            <person name="Oliveira U."/>
            <person name="Santos F.R."/>
            <person name="Vidigal T.H.D.A."/>
            <person name="Brescovit A.D."/>
            <person name="Santos A.J."/>
        </authorList>
    </citation>
    <scope>NUCLEOTIDE SEQUENCE</scope>
    <source>
        <tissue evidence="1">Shoot tissue taken approximately 20 cm above the soil surface</tissue>
    </source>
</reference>
<sequence length="44" mass="4653">MSSTFKCSIPLKGHPAVVLMTASRPHCSQSPPSSFGLHTPVSDE</sequence>
<organism evidence="1">
    <name type="scientific">Arundo donax</name>
    <name type="common">Giant reed</name>
    <name type="synonym">Donax arundinaceus</name>
    <dbReference type="NCBI Taxonomy" id="35708"/>
    <lineage>
        <taxon>Eukaryota</taxon>
        <taxon>Viridiplantae</taxon>
        <taxon>Streptophyta</taxon>
        <taxon>Embryophyta</taxon>
        <taxon>Tracheophyta</taxon>
        <taxon>Spermatophyta</taxon>
        <taxon>Magnoliopsida</taxon>
        <taxon>Liliopsida</taxon>
        <taxon>Poales</taxon>
        <taxon>Poaceae</taxon>
        <taxon>PACMAD clade</taxon>
        <taxon>Arundinoideae</taxon>
        <taxon>Arundineae</taxon>
        <taxon>Arundo</taxon>
    </lineage>
</organism>
<reference evidence="1" key="2">
    <citation type="journal article" date="2015" name="Data Brief">
        <title>Shoot transcriptome of the giant reed, Arundo donax.</title>
        <authorList>
            <person name="Barrero R.A."/>
            <person name="Guerrero F.D."/>
            <person name="Moolhuijzen P."/>
            <person name="Goolsby J.A."/>
            <person name="Tidwell J."/>
            <person name="Bellgard S.E."/>
            <person name="Bellgard M.I."/>
        </authorList>
    </citation>
    <scope>NUCLEOTIDE SEQUENCE</scope>
    <source>
        <tissue evidence="1">Shoot tissue taken approximately 20 cm above the soil surface</tissue>
    </source>
</reference>
<dbReference type="AlphaFoldDB" id="A0A0A9KZ80"/>
<name>A0A0A9KZ80_ARUDO</name>